<evidence type="ECO:0000256" key="5">
    <source>
        <dbReference type="ARBA" id="ARBA00023008"/>
    </source>
</evidence>
<feature type="domain" description="Copper amine oxidase N3-terminal" evidence="10">
    <location>
        <begin position="218"/>
        <end position="322"/>
    </location>
</feature>
<dbReference type="Gene3D" id="3.10.450.40">
    <property type="match status" value="2"/>
</dbReference>
<comment type="PTM">
    <text evidence="6">Topaquinone (TPQ) is generated by copper-dependent autoxidation of a specific tyrosyl residue.</text>
</comment>
<keyword evidence="5 6" id="KW-0186">Copper</keyword>
<dbReference type="GO" id="GO:0005507">
    <property type="term" value="F:copper ion binding"/>
    <property type="evidence" value="ECO:0007669"/>
    <property type="project" value="InterPro"/>
</dbReference>
<keyword evidence="8" id="KW-0812">Transmembrane</keyword>
<feature type="compositionally biased region" description="Basic and acidic residues" evidence="7">
    <location>
        <begin position="719"/>
        <end position="728"/>
    </location>
</feature>
<keyword evidence="8" id="KW-1133">Transmembrane helix</keyword>
<evidence type="ECO:0000313" key="12">
    <source>
        <dbReference type="Proteomes" id="UP000436088"/>
    </source>
</evidence>
<dbReference type="Proteomes" id="UP000436088">
    <property type="component" value="Unassembled WGS sequence"/>
</dbReference>
<comment type="cofactor">
    <cofactor evidence="6">
        <name>Cu cation</name>
        <dbReference type="ChEBI" id="CHEBI:23378"/>
    </cofactor>
    <text evidence="6">Contains 1 topaquinone per subunit.</text>
</comment>
<name>A0A6A2XP80_HIBSY</name>
<keyword evidence="4 6" id="KW-0560">Oxidoreductase</keyword>
<dbReference type="InterPro" id="IPR016182">
    <property type="entry name" value="Cu_amine_oxidase_N-reg"/>
</dbReference>
<feature type="region of interest" description="Disordered" evidence="7">
    <location>
        <begin position="1"/>
        <end position="25"/>
    </location>
</feature>
<evidence type="ECO:0000313" key="11">
    <source>
        <dbReference type="EMBL" id="KAE8678231.1"/>
    </source>
</evidence>
<feature type="domain" description="Copper amine oxidase catalytic" evidence="9">
    <location>
        <begin position="347"/>
        <end position="440"/>
    </location>
</feature>
<dbReference type="EC" id="1.4.3.-" evidence="6"/>
<feature type="compositionally biased region" description="Low complexity" evidence="7">
    <location>
        <begin position="12"/>
        <end position="25"/>
    </location>
</feature>
<sequence length="741" mass="82768">MASAKKTTMLHSSSSSSSSSPSSCCVSAAPPASASNMLHNWTLTSADRRDDQRATKAAMASLIRPILDVLHVITIIFLYFSWIQILTRPQTSHPLDPLSAAEISVAIATVRAAGATPEVRDSMRFVEVVLLEPEKHVVALADAYFFPPFQPSLLPRTKNGPVIPTKLPFRRGRLVVYNKNYNETSVWVVELSEVHAVTRGGHHRGKVISSQVVPDVQPPMDAMEYAECEAVVKDFPQFREAMKKRGIEDMDLVMVDPWCVGYHSDADSPSRRLAKPLIFCRTESDCPMENGYARPLEGIYVLVDMQKMKVIEFEDRKFVPLPPADPLRNYTSGETRGGVDRSDVKPLQIVQPEGPSFRVHGWFVEWQKWNFRIGFTPKEGLVIYSVAYVDGSRGRRPVAHRLSFVEMVVPYGDPNDPHYRKNAFDAGEDGLGKNAHSLKKISLEVLKQLKIVSVCMKRITGFYGSIKIGEQDGKIEAEVKLTGILSLGALQPGESRKYGTMIAPGLYAPVHQHFFVARMDMAIDCKPGEAFNQVVEVNAKVEEPGESNIHNNAFYAEETLLKTELQAMRDCNPLTARHWIVRNTRTVNRSGQLTGYKLVPGSNCVPLAGFEAKFLRRAAFLKHNLWVTQYAPDEMFPGGEFPNQNPRAGEGLATWVKQDRPLEETDIVLWYVFGITHVPRLEDWPVMPVEHIGFMLMPHGFFNCSPAVDVPPNACELETKDRDAKENGVPKSVQDGLMAKL</sequence>
<reference evidence="11" key="1">
    <citation type="submission" date="2019-09" db="EMBL/GenBank/DDBJ databases">
        <title>Draft genome information of white flower Hibiscus syriacus.</title>
        <authorList>
            <person name="Kim Y.-M."/>
        </authorList>
    </citation>
    <scope>NUCLEOTIDE SEQUENCE [LARGE SCALE GENOMIC DNA]</scope>
    <source>
        <strain evidence="11">YM2019G1</strain>
    </source>
</reference>
<dbReference type="InterPro" id="IPR015802">
    <property type="entry name" value="Cu_amine_oxidase_N3"/>
</dbReference>
<evidence type="ECO:0000256" key="6">
    <source>
        <dbReference type="RuleBase" id="RU000672"/>
    </source>
</evidence>
<gene>
    <name evidence="11" type="ORF">F3Y22_tig00111427pilonHSYRG00078</name>
</gene>
<proteinExistence type="inferred from homology"/>
<accession>A0A6A2XP80</accession>
<feature type="domain" description="Copper amine oxidase catalytic" evidence="9">
    <location>
        <begin position="470"/>
        <end position="707"/>
    </location>
</feature>
<protein>
    <recommendedName>
        <fullName evidence="6">Amine oxidase</fullName>
        <ecNumber evidence="6">1.4.3.-</ecNumber>
    </recommendedName>
</protein>
<evidence type="ECO:0000256" key="7">
    <source>
        <dbReference type="SAM" id="MobiDB-lite"/>
    </source>
</evidence>
<evidence type="ECO:0000256" key="1">
    <source>
        <dbReference type="ARBA" id="ARBA00007983"/>
    </source>
</evidence>
<feature type="region of interest" description="Disordered" evidence="7">
    <location>
        <begin position="719"/>
        <end position="741"/>
    </location>
</feature>
<dbReference type="GO" id="GO:0048038">
    <property type="term" value="F:quinone binding"/>
    <property type="evidence" value="ECO:0007669"/>
    <property type="project" value="InterPro"/>
</dbReference>
<feature type="transmembrane region" description="Helical" evidence="8">
    <location>
        <begin position="62"/>
        <end position="82"/>
    </location>
</feature>
<dbReference type="GO" id="GO:0009753">
    <property type="term" value="P:response to jasmonic acid"/>
    <property type="evidence" value="ECO:0007669"/>
    <property type="project" value="UniProtKB-ARBA"/>
</dbReference>
<dbReference type="SUPFAM" id="SSF54416">
    <property type="entry name" value="Amine oxidase N-terminal region"/>
    <property type="match status" value="2"/>
</dbReference>
<dbReference type="InterPro" id="IPR015798">
    <property type="entry name" value="Cu_amine_oxidase_C"/>
</dbReference>
<dbReference type="InterPro" id="IPR036460">
    <property type="entry name" value="Cu_amine_oxidase_C_sf"/>
</dbReference>
<dbReference type="Gene3D" id="2.70.98.20">
    <property type="entry name" value="Copper amine oxidase, catalytic domain"/>
    <property type="match status" value="2"/>
</dbReference>
<dbReference type="AlphaFoldDB" id="A0A6A2XP80"/>
<keyword evidence="3 6" id="KW-0801">TPQ</keyword>
<dbReference type="EMBL" id="VEPZ02001337">
    <property type="protein sequence ID" value="KAE8678231.1"/>
    <property type="molecule type" value="Genomic_DNA"/>
</dbReference>
<keyword evidence="12" id="KW-1185">Reference proteome</keyword>
<dbReference type="GO" id="GO:0009308">
    <property type="term" value="P:amine metabolic process"/>
    <property type="evidence" value="ECO:0007669"/>
    <property type="project" value="UniProtKB-UniRule"/>
</dbReference>
<comment type="similarity">
    <text evidence="1 6">Belongs to the copper/topaquinone oxidase family.</text>
</comment>
<dbReference type="PANTHER" id="PTHR10638">
    <property type="entry name" value="COPPER AMINE OXIDASE"/>
    <property type="match status" value="1"/>
</dbReference>
<dbReference type="FunFam" id="3.10.450.40:FF:000002">
    <property type="entry name" value="Amine oxidase"/>
    <property type="match status" value="1"/>
</dbReference>
<evidence type="ECO:0000259" key="10">
    <source>
        <dbReference type="Pfam" id="PF02728"/>
    </source>
</evidence>
<dbReference type="FunFam" id="3.10.450.40:FF:000004">
    <property type="entry name" value="Amine oxidase"/>
    <property type="match status" value="1"/>
</dbReference>
<organism evidence="11 12">
    <name type="scientific">Hibiscus syriacus</name>
    <name type="common">Rose of Sharon</name>
    <dbReference type="NCBI Taxonomy" id="106335"/>
    <lineage>
        <taxon>Eukaryota</taxon>
        <taxon>Viridiplantae</taxon>
        <taxon>Streptophyta</taxon>
        <taxon>Embryophyta</taxon>
        <taxon>Tracheophyta</taxon>
        <taxon>Spermatophyta</taxon>
        <taxon>Magnoliopsida</taxon>
        <taxon>eudicotyledons</taxon>
        <taxon>Gunneridae</taxon>
        <taxon>Pentapetalae</taxon>
        <taxon>rosids</taxon>
        <taxon>malvids</taxon>
        <taxon>Malvales</taxon>
        <taxon>Malvaceae</taxon>
        <taxon>Malvoideae</taxon>
        <taxon>Hibiscus</taxon>
    </lineage>
</organism>
<dbReference type="GO" id="GO:0008131">
    <property type="term" value="F:primary methylamine oxidase activity"/>
    <property type="evidence" value="ECO:0007669"/>
    <property type="project" value="InterPro"/>
</dbReference>
<keyword evidence="2 6" id="KW-0479">Metal-binding</keyword>
<evidence type="ECO:0000256" key="2">
    <source>
        <dbReference type="ARBA" id="ARBA00022723"/>
    </source>
</evidence>
<dbReference type="InterPro" id="IPR000269">
    <property type="entry name" value="Cu_amine_oxidase"/>
</dbReference>
<evidence type="ECO:0000259" key="9">
    <source>
        <dbReference type="Pfam" id="PF01179"/>
    </source>
</evidence>
<dbReference type="SUPFAM" id="SSF49998">
    <property type="entry name" value="Amine oxidase catalytic domain"/>
    <property type="match status" value="1"/>
</dbReference>
<comment type="caution">
    <text evidence="11">The sequence shown here is derived from an EMBL/GenBank/DDBJ whole genome shotgun (WGS) entry which is preliminary data.</text>
</comment>
<keyword evidence="8" id="KW-0472">Membrane</keyword>
<dbReference type="PANTHER" id="PTHR10638:SF18">
    <property type="entry name" value="AMINE OXIDASE [COPPER-CONTAINING] ZETA, PEROXISOMAL"/>
    <property type="match status" value="1"/>
</dbReference>
<dbReference type="Pfam" id="PF02728">
    <property type="entry name" value="Cu_amine_oxidN3"/>
    <property type="match status" value="1"/>
</dbReference>
<feature type="compositionally biased region" description="Polar residues" evidence="7">
    <location>
        <begin position="1"/>
        <end position="11"/>
    </location>
</feature>
<dbReference type="Pfam" id="PF01179">
    <property type="entry name" value="Cu_amine_oxid"/>
    <property type="match status" value="2"/>
</dbReference>
<evidence type="ECO:0000256" key="8">
    <source>
        <dbReference type="SAM" id="Phobius"/>
    </source>
</evidence>
<evidence type="ECO:0000256" key="3">
    <source>
        <dbReference type="ARBA" id="ARBA00022772"/>
    </source>
</evidence>
<evidence type="ECO:0000256" key="4">
    <source>
        <dbReference type="ARBA" id="ARBA00023002"/>
    </source>
</evidence>